<gene>
    <name evidence="7" type="ORF">XH99_25005</name>
</gene>
<evidence type="ECO:0000256" key="2">
    <source>
        <dbReference type="ARBA" id="ARBA00022963"/>
    </source>
</evidence>
<dbReference type="SUPFAM" id="SSF52151">
    <property type="entry name" value="FabD/lysophospholipase-like"/>
    <property type="match status" value="1"/>
</dbReference>
<sequence>MSEMKDSTHGEAGSQATAASRLLSTTSIWSDAPAPPPAPKSTAVSPPAPAPAAVAAAPVAVEVRPAAPSSASAQPRSTPWPPRQLSLALQGGGTFAAFTWGVLERLLEEPIEIDTISGASAGAVNALLLASGLAEGGREAARSRLSRFWLRLMHEGSFRSLMLVGGFSPAGSSVAFGPTLRSGQFDPFDLDPLRQALLRDIDFSALRGAQCPKLLIAATRIRDGQQQIFRNDAVTADVALASTCPPLVHCAVEIDGEAYWDGGFGGNPPLLRLVQETTTPDVLLVQVTPARDGYVPITLAAIDRRLDQIAANAALNAEIAAIAWAQPHAASSLRLTRIAAEDSVDGLAQRSSTDLGRGFIRLLHRSGRAAAERWLGQDAKAGAPSASAQVLAASEPALT</sequence>
<feature type="compositionally biased region" description="Low complexity" evidence="5">
    <location>
        <begin position="40"/>
        <end position="50"/>
    </location>
</feature>
<proteinExistence type="predicted"/>
<feature type="short sequence motif" description="GXSXG" evidence="4">
    <location>
        <begin position="118"/>
        <end position="122"/>
    </location>
</feature>
<feature type="short sequence motif" description="DGA/G" evidence="4">
    <location>
        <begin position="261"/>
        <end position="263"/>
    </location>
</feature>
<feature type="active site" description="Nucleophile" evidence="4">
    <location>
        <position position="120"/>
    </location>
</feature>
<evidence type="ECO:0000259" key="6">
    <source>
        <dbReference type="PROSITE" id="PS51635"/>
    </source>
</evidence>
<protein>
    <recommendedName>
        <fullName evidence="6">PNPLA domain-containing protein</fullName>
    </recommendedName>
</protein>
<evidence type="ECO:0000256" key="5">
    <source>
        <dbReference type="SAM" id="MobiDB-lite"/>
    </source>
</evidence>
<feature type="compositionally biased region" description="Polar residues" evidence="5">
    <location>
        <begin position="14"/>
        <end position="29"/>
    </location>
</feature>
<feature type="region of interest" description="Disordered" evidence="5">
    <location>
        <begin position="1"/>
        <end position="50"/>
    </location>
</feature>
<evidence type="ECO:0000256" key="3">
    <source>
        <dbReference type="ARBA" id="ARBA00023098"/>
    </source>
</evidence>
<feature type="domain" description="PNPLA" evidence="6">
    <location>
        <begin position="87"/>
        <end position="274"/>
    </location>
</feature>
<dbReference type="InterPro" id="IPR002641">
    <property type="entry name" value="PNPLA_dom"/>
</dbReference>
<dbReference type="PROSITE" id="PS51635">
    <property type="entry name" value="PNPLA"/>
    <property type="match status" value="1"/>
</dbReference>
<accession>A0A4Q0RYI2</accession>
<evidence type="ECO:0000313" key="7">
    <source>
        <dbReference type="EMBL" id="RXH25291.1"/>
    </source>
</evidence>
<dbReference type="Pfam" id="PF01734">
    <property type="entry name" value="Patatin"/>
    <property type="match status" value="1"/>
</dbReference>
<feature type="active site" description="Proton acceptor" evidence="4">
    <location>
        <position position="261"/>
    </location>
</feature>
<keyword evidence="3 4" id="KW-0443">Lipid metabolism</keyword>
<organism evidence="7 8">
    <name type="scientific">Bradyrhizobium nanningense</name>
    <dbReference type="NCBI Taxonomy" id="1325118"/>
    <lineage>
        <taxon>Bacteria</taxon>
        <taxon>Pseudomonadati</taxon>
        <taxon>Pseudomonadota</taxon>
        <taxon>Alphaproteobacteria</taxon>
        <taxon>Hyphomicrobiales</taxon>
        <taxon>Nitrobacteraceae</taxon>
        <taxon>Bradyrhizobium</taxon>
    </lineage>
</organism>
<comment type="caution">
    <text evidence="7">The sequence shown here is derived from an EMBL/GenBank/DDBJ whole genome shotgun (WGS) entry which is preliminary data.</text>
</comment>
<dbReference type="AlphaFoldDB" id="A0A4Q0RYI2"/>
<keyword evidence="2 4" id="KW-0442">Lipid degradation</keyword>
<keyword evidence="8" id="KW-1185">Reference proteome</keyword>
<dbReference type="GO" id="GO:0016787">
    <property type="term" value="F:hydrolase activity"/>
    <property type="evidence" value="ECO:0007669"/>
    <property type="project" value="UniProtKB-UniRule"/>
</dbReference>
<name>A0A4Q0RYI2_9BRAD</name>
<dbReference type="RefSeq" id="WP_164936401.1">
    <property type="nucleotide sequence ID" value="NZ_LBJC01000033.1"/>
</dbReference>
<dbReference type="EMBL" id="LBJQ01000086">
    <property type="protein sequence ID" value="RXH25291.1"/>
    <property type="molecule type" value="Genomic_DNA"/>
</dbReference>
<evidence type="ECO:0000313" key="8">
    <source>
        <dbReference type="Proteomes" id="UP000289546"/>
    </source>
</evidence>
<keyword evidence="1 4" id="KW-0378">Hydrolase</keyword>
<dbReference type="Proteomes" id="UP000289546">
    <property type="component" value="Unassembled WGS sequence"/>
</dbReference>
<dbReference type="GO" id="GO:0016042">
    <property type="term" value="P:lipid catabolic process"/>
    <property type="evidence" value="ECO:0007669"/>
    <property type="project" value="UniProtKB-UniRule"/>
</dbReference>
<dbReference type="PANTHER" id="PTHR14226:SF78">
    <property type="entry name" value="SLR0060 PROTEIN"/>
    <property type="match status" value="1"/>
</dbReference>
<dbReference type="InterPro" id="IPR050301">
    <property type="entry name" value="NTE"/>
</dbReference>
<dbReference type="Gene3D" id="3.40.1090.10">
    <property type="entry name" value="Cytosolic phospholipase A2 catalytic domain"/>
    <property type="match status" value="2"/>
</dbReference>
<evidence type="ECO:0000256" key="1">
    <source>
        <dbReference type="ARBA" id="ARBA00022801"/>
    </source>
</evidence>
<dbReference type="PANTHER" id="PTHR14226">
    <property type="entry name" value="NEUROPATHY TARGET ESTERASE/SWISS CHEESE D.MELANOGASTER"/>
    <property type="match status" value="1"/>
</dbReference>
<reference evidence="7 8" key="1">
    <citation type="submission" date="2015-04" db="EMBL/GenBank/DDBJ databases">
        <title>Comparative genomics of rhizobia nodulating Arachis hypogaea in China.</title>
        <authorList>
            <person name="Li Y."/>
        </authorList>
    </citation>
    <scope>NUCLEOTIDE SEQUENCE [LARGE SCALE GENOMIC DNA]</scope>
    <source>
        <strain evidence="7 8">CCBAU 51757</strain>
    </source>
</reference>
<comment type="caution">
    <text evidence="4">Lacks conserved residue(s) required for the propagation of feature annotation.</text>
</comment>
<dbReference type="InterPro" id="IPR016035">
    <property type="entry name" value="Acyl_Trfase/lysoPLipase"/>
</dbReference>
<evidence type="ECO:0000256" key="4">
    <source>
        <dbReference type="PROSITE-ProRule" id="PRU01161"/>
    </source>
</evidence>